<evidence type="ECO:0008006" key="3">
    <source>
        <dbReference type="Google" id="ProtNLM"/>
    </source>
</evidence>
<keyword evidence="2" id="KW-1185">Reference proteome</keyword>
<accession>A0A7N2L5C9</accession>
<organism evidence="1 2">
    <name type="scientific">Quercus lobata</name>
    <name type="common">Valley oak</name>
    <dbReference type="NCBI Taxonomy" id="97700"/>
    <lineage>
        <taxon>Eukaryota</taxon>
        <taxon>Viridiplantae</taxon>
        <taxon>Streptophyta</taxon>
        <taxon>Embryophyta</taxon>
        <taxon>Tracheophyta</taxon>
        <taxon>Spermatophyta</taxon>
        <taxon>Magnoliopsida</taxon>
        <taxon>eudicotyledons</taxon>
        <taxon>Gunneridae</taxon>
        <taxon>Pentapetalae</taxon>
        <taxon>rosids</taxon>
        <taxon>fabids</taxon>
        <taxon>Fagales</taxon>
        <taxon>Fagaceae</taxon>
        <taxon>Quercus</taxon>
    </lineage>
</organism>
<dbReference type="PANTHER" id="PTHR47723">
    <property type="entry name" value="OS05G0353850 PROTEIN"/>
    <property type="match status" value="1"/>
</dbReference>
<dbReference type="Proteomes" id="UP000594261">
    <property type="component" value="Chromosome 3"/>
</dbReference>
<protein>
    <recommendedName>
        <fullName evidence="3">RNase H type-1 domain-containing protein</fullName>
    </recommendedName>
</protein>
<dbReference type="EnsemblPlants" id="QL03p022303:mrna">
    <property type="protein sequence ID" value="QL03p022303:mrna:CDS:1"/>
    <property type="gene ID" value="QL03p022303"/>
</dbReference>
<sequence>MQLQQIVLPSLPRPQVQVKWNKPMSGRVKINIDGLLMGSSKKACGGSVLRNSASDWILGFFRNLGTTSSIKAELWALKYDLTLSL</sequence>
<dbReference type="InterPro" id="IPR036397">
    <property type="entry name" value="RNaseH_sf"/>
</dbReference>
<dbReference type="EMBL" id="LRBV02000003">
    <property type="status" value="NOT_ANNOTATED_CDS"/>
    <property type="molecule type" value="Genomic_DNA"/>
</dbReference>
<proteinExistence type="predicted"/>
<name>A0A7N2L5C9_QUELO</name>
<reference evidence="1 2" key="1">
    <citation type="journal article" date="2016" name="G3 (Bethesda)">
        <title>First Draft Assembly and Annotation of the Genome of a California Endemic Oak Quercus lobata Nee (Fagaceae).</title>
        <authorList>
            <person name="Sork V.L."/>
            <person name="Fitz-Gibbon S.T."/>
            <person name="Puiu D."/>
            <person name="Crepeau M."/>
            <person name="Gugger P.F."/>
            <person name="Sherman R."/>
            <person name="Stevens K."/>
            <person name="Langley C.H."/>
            <person name="Pellegrini M."/>
            <person name="Salzberg S.L."/>
        </authorList>
    </citation>
    <scope>NUCLEOTIDE SEQUENCE [LARGE SCALE GENOMIC DNA]</scope>
    <source>
        <strain evidence="1 2">cv. SW786</strain>
    </source>
</reference>
<dbReference type="OMA" id="CKPARET"/>
<dbReference type="Gene3D" id="3.30.420.10">
    <property type="entry name" value="Ribonuclease H-like superfamily/Ribonuclease H"/>
    <property type="match status" value="1"/>
</dbReference>
<dbReference type="AlphaFoldDB" id="A0A7N2L5C9"/>
<dbReference type="InParanoid" id="A0A7N2L5C9"/>
<dbReference type="Gramene" id="QL03p022303:mrna">
    <property type="protein sequence ID" value="QL03p022303:mrna:CDS:1"/>
    <property type="gene ID" value="QL03p022303"/>
</dbReference>
<reference evidence="1" key="2">
    <citation type="submission" date="2021-01" db="UniProtKB">
        <authorList>
            <consortium name="EnsemblPlants"/>
        </authorList>
    </citation>
    <scope>IDENTIFICATION</scope>
</reference>
<dbReference type="InterPro" id="IPR053151">
    <property type="entry name" value="RNase_H-like"/>
</dbReference>
<evidence type="ECO:0000313" key="1">
    <source>
        <dbReference type="EnsemblPlants" id="QL03p022303:mrna:CDS:1"/>
    </source>
</evidence>
<dbReference type="PANTHER" id="PTHR47723:SF19">
    <property type="entry name" value="POLYNUCLEOTIDYL TRANSFERASE, RIBONUCLEASE H-LIKE SUPERFAMILY PROTEIN"/>
    <property type="match status" value="1"/>
</dbReference>
<evidence type="ECO:0000313" key="2">
    <source>
        <dbReference type="Proteomes" id="UP000594261"/>
    </source>
</evidence>
<dbReference type="GO" id="GO:0003676">
    <property type="term" value="F:nucleic acid binding"/>
    <property type="evidence" value="ECO:0007669"/>
    <property type="project" value="InterPro"/>
</dbReference>